<dbReference type="EMBL" id="WHOA01000148">
    <property type="protein sequence ID" value="NOU74039.1"/>
    <property type="molecule type" value="Genomic_DNA"/>
</dbReference>
<dbReference type="Gene3D" id="3.40.430.10">
    <property type="entry name" value="Dihydrofolate Reductase, subunit A"/>
    <property type="match status" value="1"/>
</dbReference>
<dbReference type="PANTHER" id="PTHR38011">
    <property type="entry name" value="DIHYDROFOLATE REDUCTASE FAMILY PROTEIN (AFU_ORTHOLOGUE AFUA_8G06820)"/>
    <property type="match status" value="1"/>
</dbReference>
<dbReference type="SUPFAM" id="SSF53597">
    <property type="entry name" value="Dihydrofolate reductase-like"/>
    <property type="match status" value="1"/>
</dbReference>
<sequence>MIFMRKVVMFNSVSIDGYYAGPNGEIDWFIHDPEVNKAAHEMMNPDTVLFGRVTYQMFESYWHVAKNPNAPEGARSMANELNQMTKVVFSKTQKEVTWENSKLFNGNLADEVRKLKEDQGSDITIFGSGTIVQQLANEGLIDEYLLVVTPVIVGAGKSLFKDVKEIKLELLETRDFRSGIVLLHYRIDKK</sequence>
<reference evidence="2 3" key="1">
    <citation type="submission" date="2019-10" db="EMBL/GenBank/DDBJ databases">
        <title>Description of Paenibacillus terrestris sp. nov.</title>
        <authorList>
            <person name="Carlier A."/>
            <person name="Qi S."/>
        </authorList>
    </citation>
    <scope>NUCLEOTIDE SEQUENCE [LARGE SCALE GENOMIC DNA]</scope>
    <source>
        <strain evidence="2 3">LMG 31458</strain>
    </source>
</reference>
<dbReference type="Proteomes" id="UP000616779">
    <property type="component" value="Unassembled WGS sequence"/>
</dbReference>
<feature type="domain" description="Bacterial bifunctional deaminase-reductase C-terminal" evidence="1">
    <location>
        <begin position="5"/>
        <end position="182"/>
    </location>
</feature>
<dbReference type="Pfam" id="PF01872">
    <property type="entry name" value="RibD_C"/>
    <property type="match status" value="1"/>
</dbReference>
<gene>
    <name evidence="2" type="ORF">GC098_22000</name>
</gene>
<evidence type="ECO:0000313" key="3">
    <source>
        <dbReference type="Proteomes" id="UP000616779"/>
    </source>
</evidence>
<keyword evidence="3" id="KW-1185">Reference proteome</keyword>
<organism evidence="2 3">
    <name type="scientific">Paenibacillus phytorum</name>
    <dbReference type="NCBI Taxonomy" id="2654977"/>
    <lineage>
        <taxon>Bacteria</taxon>
        <taxon>Bacillati</taxon>
        <taxon>Bacillota</taxon>
        <taxon>Bacilli</taxon>
        <taxon>Bacillales</taxon>
        <taxon>Paenibacillaceae</taxon>
        <taxon>Paenibacillus</taxon>
    </lineage>
</organism>
<name>A0ABX1Y0B0_9BACL</name>
<evidence type="ECO:0000313" key="2">
    <source>
        <dbReference type="EMBL" id="NOU74039.1"/>
    </source>
</evidence>
<dbReference type="PANTHER" id="PTHR38011:SF11">
    <property type="entry name" value="2,5-DIAMINO-6-RIBOSYLAMINO-4(3H)-PYRIMIDINONE 5'-PHOSPHATE REDUCTASE"/>
    <property type="match status" value="1"/>
</dbReference>
<evidence type="ECO:0000259" key="1">
    <source>
        <dbReference type="Pfam" id="PF01872"/>
    </source>
</evidence>
<comment type="caution">
    <text evidence="2">The sequence shown here is derived from an EMBL/GenBank/DDBJ whole genome shotgun (WGS) entry which is preliminary data.</text>
</comment>
<proteinExistence type="predicted"/>
<dbReference type="InterPro" id="IPR050765">
    <property type="entry name" value="Riboflavin_Biosynth_HTPR"/>
</dbReference>
<dbReference type="InterPro" id="IPR002734">
    <property type="entry name" value="RibDG_C"/>
</dbReference>
<protein>
    <submittedName>
        <fullName evidence="2">Dihydrofolate reductase</fullName>
    </submittedName>
</protein>
<dbReference type="InterPro" id="IPR024072">
    <property type="entry name" value="DHFR-like_dom_sf"/>
</dbReference>
<accession>A0ABX1Y0B0</accession>